<reference evidence="3" key="1">
    <citation type="submission" date="2017-04" db="EMBL/GenBank/DDBJ databases">
        <title>Genome evolution of the luminous symbionts of deep sea anglerfish.</title>
        <authorList>
            <person name="Hendry T.A."/>
        </authorList>
    </citation>
    <scope>NUCLEOTIDE SEQUENCE [LARGE SCALE GENOMIC DNA]</scope>
</reference>
<protein>
    <submittedName>
        <fullName evidence="2">Mobile element protein</fullName>
    </submittedName>
</protein>
<dbReference type="InterPro" id="IPR025668">
    <property type="entry name" value="Tnp_DDE_dom"/>
</dbReference>
<organism evidence="2 3">
    <name type="scientific">Candidatus Enterovibrio escicola</name>
    <dbReference type="NCBI Taxonomy" id="1927127"/>
    <lineage>
        <taxon>Bacteria</taxon>
        <taxon>Pseudomonadati</taxon>
        <taxon>Pseudomonadota</taxon>
        <taxon>Gammaproteobacteria</taxon>
        <taxon>Vibrionales</taxon>
        <taxon>Vibrionaceae</taxon>
        <taxon>Enterovibrio</taxon>
    </lineage>
</organism>
<comment type="caution">
    <text evidence="2">The sequence shown here is derived from an EMBL/GenBank/DDBJ whole genome shotgun (WGS) entry which is preliminary data.</text>
</comment>
<sequence>MFYGFKLHLIINDQGSVILVKVTIANVDDRESVSKMAEELWGCLYGDIRLYLWSMGARICRQGSDIDNGCKKYENQSDETLESPDVPGNNLLFKPFLTN</sequence>
<proteinExistence type="predicted"/>
<feature type="domain" description="Transposase DDE" evidence="1">
    <location>
        <begin position="2"/>
        <end position="48"/>
    </location>
</feature>
<keyword evidence="3" id="KW-1185">Reference proteome</keyword>
<dbReference type="Proteomes" id="UP000219020">
    <property type="component" value="Unassembled WGS sequence"/>
</dbReference>
<gene>
    <name evidence="2" type="ORF">BTN49_3137</name>
</gene>
<name>A0A2A5SZ99_9GAMM</name>
<dbReference type="AlphaFoldDB" id="A0A2A5SZ99"/>
<evidence type="ECO:0000313" key="3">
    <source>
        <dbReference type="Proteomes" id="UP000219020"/>
    </source>
</evidence>
<evidence type="ECO:0000259" key="1">
    <source>
        <dbReference type="Pfam" id="PF13612"/>
    </source>
</evidence>
<dbReference type="Pfam" id="PF13612">
    <property type="entry name" value="DDE_Tnp_1_3"/>
    <property type="match status" value="1"/>
</dbReference>
<dbReference type="EMBL" id="NBYY01000036">
    <property type="protein sequence ID" value="PCS21249.1"/>
    <property type="molecule type" value="Genomic_DNA"/>
</dbReference>
<accession>A0A2A5SZ99</accession>
<evidence type="ECO:0000313" key="2">
    <source>
        <dbReference type="EMBL" id="PCS21249.1"/>
    </source>
</evidence>